<keyword evidence="1" id="KW-0812">Transmembrane</keyword>
<reference evidence="2 3" key="1">
    <citation type="submission" date="2017-06" db="EMBL/GenBank/DDBJ databases">
        <authorList>
            <consortium name="Pathogen Informatics"/>
        </authorList>
    </citation>
    <scope>NUCLEOTIDE SEQUENCE [LARGE SCALE GENOMIC DNA]</scope>
    <source>
        <strain evidence="2 3">NCTC13788</strain>
    </source>
</reference>
<organism evidence="2 3">
    <name type="scientific">Streptococcus merionis</name>
    <dbReference type="NCBI Taxonomy" id="400065"/>
    <lineage>
        <taxon>Bacteria</taxon>
        <taxon>Bacillati</taxon>
        <taxon>Bacillota</taxon>
        <taxon>Bacilli</taxon>
        <taxon>Lactobacillales</taxon>
        <taxon>Streptococcaceae</taxon>
        <taxon>Streptococcus</taxon>
    </lineage>
</organism>
<keyword evidence="1" id="KW-0472">Membrane</keyword>
<accession>A0A239T0I9</accession>
<evidence type="ECO:0000313" key="2">
    <source>
        <dbReference type="EMBL" id="SNU91207.1"/>
    </source>
</evidence>
<dbReference type="InterPro" id="IPR053468">
    <property type="entry name" value="ComGE-like"/>
</dbReference>
<dbReference type="Pfam" id="PF11773">
    <property type="entry name" value="ComGE"/>
    <property type="match status" value="1"/>
</dbReference>
<dbReference type="STRING" id="1123308.GCA_000380085_01656"/>
<dbReference type="AlphaFoldDB" id="A0A239T0I9"/>
<name>A0A239T0I9_9STRE</name>
<proteinExistence type="predicted"/>
<dbReference type="NCBIfam" id="NF041013">
    <property type="entry name" value="T4P_ComGE"/>
    <property type="match status" value="1"/>
</dbReference>
<evidence type="ECO:0000256" key="1">
    <source>
        <dbReference type="SAM" id="Phobius"/>
    </source>
</evidence>
<dbReference type="InterPro" id="IPR021749">
    <property type="entry name" value="ComGE"/>
</dbReference>
<feature type="transmembrane region" description="Helical" evidence="1">
    <location>
        <begin position="12"/>
        <end position="32"/>
    </location>
</feature>
<dbReference type="EMBL" id="LT906439">
    <property type="protein sequence ID" value="SNU91207.1"/>
    <property type="molecule type" value="Genomic_DNA"/>
</dbReference>
<dbReference type="KEGG" id="smen:SAMEA4412692_2213"/>
<evidence type="ECO:0000313" key="3">
    <source>
        <dbReference type="Proteomes" id="UP000215185"/>
    </source>
</evidence>
<sequence length="97" mass="10622">MVNIKKQVIRGYILLESLIATALFAMLVGLVLTEISASRKRQEAYLQQEEAYQVAKMALQTGASQLSLNSQEISVSKAEHGLVISQKGETIVSITEN</sequence>
<keyword evidence="3" id="KW-1185">Reference proteome</keyword>
<dbReference type="Proteomes" id="UP000215185">
    <property type="component" value="Chromosome 1"/>
</dbReference>
<gene>
    <name evidence="2" type="ORF">SAMEA4412692_02213</name>
</gene>
<keyword evidence="1" id="KW-1133">Transmembrane helix</keyword>
<protein>
    <submittedName>
        <fullName evidence="2">Type II secretory pathway, pseudopilin PulG</fullName>
    </submittedName>
</protein>